<proteinExistence type="predicted"/>
<dbReference type="InterPro" id="IPR023393">
    <property type="entry name" value="START-like_dom_sf"/>
</dbReference>
<dbReference type="SMART" id="SM00234">
    <property type="entry name" value="START"/>
    <property type="match status" value="1"/>
</dbReference>
<keyword evidence="3" id="KW-1185">Reference proteome</keyword>
<feature type="compositionally biased region" description="Basic and acidic residues" evidence="1">
    <location>
        <begin position="13"/>
        <end position="42"/>
    </location>
</feature>
<dbReference type="PANTHER" id="PTHR19308:SF14">
    <property type="entry name" value="START DOMAIN-CONTAINING PROTEIN"/>
    <property type="match status" value="1"/>
</dbReference>
<dbReference type="GeneID" id="100375296"/>
<feature type="region of interest" description="Disordered" evidence="1">
    <location>
        <begin position="258"/>
        <end position="299"/>
    </location>
</feature>
<organism evidence="3 4">
    <name type="scientific">Saccoglossus kowalevskii</name>
    <name type="common">Acorn worm</name>
    <dbReference type="NCBI Taxonomy" id="10224"/>
    <lineage>
        <taxon>Eukaryota</taxon>
        <taxon>Metazoa</taxon>
        <taxon>Hemichordata</taxon>
        <taxon>Enteropneusta</taxon>
        <taxon>Harrimaniidae</taxon>
        <taxon>Saccoglossus</taxon>
    </lineage>
</organism>
<evidence type="ECO:0000313" key="3">
    <source>
        <dbReference type="Proteomes" id="UP000694865"/>
    </source>
</evidence>
<dbReference type="Proteomes" id="UP000694865">
    <property type="component" value="Unplaced"/>
</dbReference>
<dbReference type="CDD" id="cd00177">
    <property type="entry name" value="START"/>
    <property type="match status" value="1"/>
</dbReference>
<reference evidence="4" key="1">
    <citation type="submission" date="2025-08" db="UniProtKB">
        <authorList>
            <consortium name="RefSeq"/>
        </authorList>
    </citation>
    <scope>IDENTIFICATION</scope>
    <source>
        <tissue evidence="4">Testes</tissue>
    </source>
</reference>
<dbReference type="InterPro" id="IPR051213">
    <property type="entry name" value="START_lipid_transfer"/>
</dbReference>
<feature type="compositionally biased region" description="Low complexity" evidence="1">
    <location>
        <begin position="43"/>
        <end position="52"/>
    </location>
</feature>
<sequence length="299" mass="33971">MSDETQTAVVTEPKPEENTEAPPKEDKPADEAKVSDATKKDAVAAAPVLVAPTESPFGEDDFEHILQIEASEGAENGWESAKKSDAVKIFRKKDKNSEINLIKSYLTLPGIPADKAMELLTNYEERKKWDKGHKIDVLDEKSDFCILYSVFKMPAACTGRDFVIASTKRSDEDNKRHIILYKDCVHPDKPPNNSLIRGETIVNGFIVRQDENDEKSSRLTVLQQLEMKGWIPKFLLNRLTLARPIGIRDDLNAYWKEINKPKENGPTDKKEEKKEEGEAEKTEDKEEEPKEENTEEKKE</sequence>
<evidence type="ECO:0000313" key="4">
    <source>
        <dbReference type="RefSeq" id="XP_002740722.1"/>
    </source>
</evidence>
<accession>A0ABM0GZB3</accession>
<dbReference type="InterPro" id="IPR002913">
    <property type="entry name" value="START_lipid-bd_dom"/>
</dbReference>
<evidence type="ECO:0000256" key="1">
    <source>
        <dbReference type="SAM" id="MobiDB-lite"/>
    </source>
</evidence>
<dbReference type="RefSeq" id="XP_002740722.1">
    <property type="nucleotide sequence ID" value="XM_002740676.2"/>
</dbReference>
<feature type="domain" description="START" evidence="2">
    <location>
        <begin position="75"/>
        <end position="237"/>
    </location>
</feature>
<gene>
    <name evidence="4" type="primary">LOC100375296</name>
</gene>
<dbReference type="Gene3D" id="3.30.530.20">
    <property type="match status" value="1"/>
</dbReference>
<protein>
    <submittedName>
        <fullName evidence="4">Steroidogenic acute regulatory protein, mitochondrial-like</fullName>
    </submittedName>
</protein>
<evidence type="ECO:0000259" key="2">
    <source>
        <dbReference type="PROSITE" id="PS50848"/>
    </source>
</evidence>
<feature type="region of interest" description="Disordered" evidence="1">
    <location>
        <begin position="1"/>
        <end position="58"/>
    </location>
</feature>
<dbReference type="PROSITE" id="PS50848">
    <property type="entry name" value="START"/>
    <property type="match status" value="1"/>
</dbReference>
<dbReference type="PANTHER" id="PTHR19308">
    <property type="entry name" value="PHOSPHATIDYLCHOLINE TRANSFER PROTEIN"/>
    <property type="match status" value="1"/>
</dbReference>
<name>A0ABM0GZB3_SACKO</name>
<dbReference type="SUPFAM" id="SSF55961">
    <property type="entry name" value="Bet v1-like"/>
    <property type="match status" value="1"/>
</dbReference>
<dbReference type="Pfam" id="PF01852">
    <property type="entry name" value="START"/>
    <property type="match status" value="1"/>
</dbReference>